<accession>A0AAD9EYP4</accession>
<dbReference type="AlphaFoldDB" id="A0AAD9EYP4"/>
<gene>
    <name evidence="1" type="ORF">KUDE01_025139</name>
</gene>
<keyword evidence="2" id="KW-1185">Reference proteome</keyword>
<proteinExistence type="predicted"/>
<sequence length="112" mass="12831">MTAVVFKFLYIWYVNRNGISTGWTSVFQDPLRACGLSLLCQNWISFVEYAMPSYRAEWDAGLSGVQDQSVHRAQEHRWVSPGDNPHIACQAGFHSYFTSKLWATLVSQLHFV</sequence>
<comment type="caution">
    <text evidence="1">The sequence shown here is derived from an EMBL/GenBank/DDBJ whole genome shotgun (WGS) entry which is preliminary data.</text>
</comment>
<evidence type="ECO:0000313" key="2">
    <source>
        <dbReference type="Proteomes" id="UP001228049"/>
    </source>
</evidence>
<reference evidence="1" key="1">
    <citation type="submission" date="2023-04" db="EMBL/GenBank/DDBJ databases">
        <title>Chromosome-level genome of Chaenocephalus aceratus.</title>
        <authorList>
            <person name="Park H."/>
        </authorList>
    </citation>
    <scope>NUCLEOTIDE SEQUENCE</scope>
    <source>
        <strain evidence="1">DE</strain>
        <tissue evidence="1">Muscle</tissue>
    </source>
</reference>
<protein>
    <submittedName>
        <fullName evidence="1">Lipoyl synthase</fullName>
    </submittedName>
</protein>
<evidence type="ECO:0000313" key="1">
    <source>
        <dbReference type="EMBL" id="KAK1881976.1"/>
    </source>
</evidence>
<dbReference type="EMBL" id="JASDAP010000024">
    <property type="protein sequence ID" value="KAK1881976.1"/>
    <property type="molecule type" value="Genomic_DNA"/>
</dbReference>
<dbReference type="Proteomes" id="UP001228049">
    <property type="component" value="Unassembled WGS sequence"/>
</dbReference>
<organism evidence="1 2">
    <name type="scientific">Dissostichus eleginoides</name>
    <name type="common">Patagonian toothfish</name>
    <name type="synonym">Dissostichus amissus</name>
    <dbReference type="NCBI Taxonomy" id="100907"/>
    <lineage>
        <taxon>Eukaryota</taxon>
        <taxon>Metazoa</taxon>
        <taxon>Chordata</taxon>
        <taxon>Craniata</taxon>
        <taxon>Vertebrata</taxon>
        <taxon>Euteleostomi</taxon>
        <taxon>Actinopterygii</taxon>
        <taxon>Neopterygii</taxon>
        <taxon>Teleostei</taxon>
        <taxon>Neoteleostei</taxon>
        <taxon>Acanthomorphata</taxon>
        <taxon>Eupercaria</taxon>
        <taxon>Perciformes</taxon>
        <taxon>Notothenioidei</taxon>
        <taxon>Nototheniidae</taxon>
        <taxon>Dissostichus</taxon>
    </lineage>
</organism>
<name>A0AAD9EYP4_DISEL</name>